<feature type="transmembrane region" description="Helical" evidence="2">
    <location>
        <begin position="283"/>
        <end position="301"/>
    </location>
</feature>
<feature type="transmembrane region" description="Helical" evidence="2">
    <location>
        <begin position="428"/>
        <end position="448"/>
    </location>
</feature>
<feature type="transmembrane region" description="Helical" evidence="2">
    <location>
        <begin position="93"/>
        <end position="113"/>
    </location>
</feature>
<gene>
    <name evidence="3" type="ORF">NG821_01610</name>
</gene>
<keyword evidence="2" id="KW-0812">Transmembrane</keyword>
<keyword evidence="4" id="KW-1185">Reference proteome</keyword>
<evidence type="ECO:0000313" key="4">
    <source>
        <dbReference type="Proteomes" id="UP001204015"/>
    </source>
</evidence>
<dbReference type="SUPFAM" id="SSF103473">
    <property type="entry name" value="MFS general substrate transporter"/>
    <property type="match status" value="1"/>
</dbReference>
<feature type="transmembrane region" description="Helical" evidence="2">
    <location>
        <begin position="342"/>
        <end position="366"/>
    </location>
</feature>
<dbReference type="Pfam" id="PF13347">
    <property type="entry name" value="MFS_2"/>
    <property type="match status" value="1"/>
</dbReference>
<feature type="transmembrane region" description="Helical" evidence="2">
    <location>
        <begin position="152"/>
        <end position="174"/>
    </location>
</feature>
<protein>
    <submittedName>
        <fullName evidence="3">MFS transporter</fullName>
    </submittedName>
</protein>
<sequence length="474" mass="52861">MNKETITNRESMGFCKLNWMQRIGFGSGDLAQNLIYQTIGMYLLLFYTNVFGLSPASAAIMFLIVRLVDVLWDPLVGTFVDKHNPKWGKYRSYLILGGIPLSGFAILCFWNGFSGSLLYAYITYIGMSMCYTLINVPYGALNASLTRDTDEITILTSVRMFMANLGGLAVAYGIPKIVAAISPDSLTNTKNDAPAWFTTMSIFAFAGLILLIFCFSQTQEKVVMDKKETANVKVSDLWVEFVRNRPLRILAFFFITAFAMTAIGNSAGSYYMIYNVNGTSDQMADFMALGSIPAIIFMPMVPTIKRKIGKKRMFYVFLSIAILGMVMLYVISITPILKKQIWLVYIAQFIKSTGVIVSTGYMWALVPEVISYGEYTTGKRISGIVNALTGIFYKAGMALGGVVPGLVLSLVRFDKNNATTQTAFAQQGILWLVCIIPAILLLLAMFIISKYELTDERIDEINKAIEFRHNKNQK</sequence>
<comment type="caution">
    <text evidence="3">The sequence shown here is derived from an EMBL/GenBank/DDBJ whole genome shotgun (WGS) entry which is preliminary data.</text>
</comment>
<dbReference type="InterPro" id="IPR039672">
    <property type="entry name" value="MFS_2"/>
</dbReference>
<dbReference type="Proteomes" id="UP001204015">
    <property type="component" value="Unassembled WGS sequence"/>
</dbReference>
<accession>A0ABT1BVW8</accession>
<feature type="transmembrane region" description="Helical" evidence="2">
    <location>
        <begin position="249"/>
        <end position="271"/>
    </location>
</feature>
<dbReference type="RefSeq" id="WP_252759914.1">
    <property type="nucleotide sequence ID" value="NZ_JAMXLY010000003.1"/>
</dbReference>
<organism evidence="3 4">
    <name type="scientific">Segatella cerevisiae</name>
    <dbReference type="NCBI Taxonomy" id="2053716"/>
    <lineage>
        <taxon>Bacteria</taxon>
        <taxon>Pseudomonadati</taxon>
        <taxon>Bacteroidota</taxon>
        <taxon>Bacteroidia</taxon>
        <taxon>Bacteroidales</taxon>
        <taxon>Prevotellaceae</taxon>
        <taxon>Segatella</taxon>
    </lineage>
</organism>
<feature type="transmembrane region" description="Helical" evidence="2">
    <location>
        <begin position="313"/>
        <end position="336"/>
    </location>
</feature>
<feature type="transmembrane region" description="Helical" evidence="2">
    <location>
        <begin position="119"/>
        <end position="140"/>
    </location>
</feature>
<dbReference type="Gene3D" id="1.20.1250.20">
    <property type="entry name" value="MFS general substrate transporter like domains"/>
    <property type="match status" value="2"/>
</dbReference>
<keyword evidence="2" id="KW-1133">Transmembrane helix</keyword>
<proteinExistence type="inferred from homology"/>
<dbReference type="PANTHER" id="PTHR11328:SF24">
    <property type="entry name" value="MAJOR FACILITATOR SUPERFAMILY (MFS) PROFILE DOMAIN-CONTAINING PROTEIN"/>
    <property type="match status" value="1"/>
</dbReference>
<dbReference type="CDD" id="cd17332">
    <property type="entry name" value="MFS_MelB_like"/>
    <property type="match status" value="1"/>
</dbReference>
<comment type="similarity">
    <text evidence="1">Belongs to the sodium:galactoside symporter (TC 2.A.2) family.</text>
</comment>
<evidence type="ECO:0000256" key="2">
    <source>
        <dbReference type="SAM" id="Phobius"/>
    </source>
</evidence>
<reference evidence="3 4" key="1">
    <citation type="submission" date="2022-06" db="EMBL/GenBank/DDBJ databases">
        <title>A taxonomic note on the genus Prevotella: Description of four novel genera and emended description of the genera Hallella and Xylanibacter.</title>
        <authorList>
            <person name="Hitch T.C.A."/>
        </authorList>
    </citation>
    <scope>NUCLEOTIDE SEQUENCE [LARGE SCALE GENOMIC DNA]</scope>
    <source>
        <strain evidence="3 4">DSM 100619</strain>
    </source>
</reference>
<dbReference type="NCBIfam" id="TIGR00792">
    <property type="entry name" value="gph"/>
    <property type="match status" value="1"/>
</dbReference>
<evidence type="ECO:0000313" key="3">
    <source>
        <dbReference type="EMBL" id="MCO6024553.1"/>
    </source>
</evidence>
<evidence type="ECO:0000256" key="1">
    <source>
        <dbReference type="ARBA" id="ARBA00009617"/>
    </source>
</evidence>
<dbReference type="EMBL" id="JAMXLY010000003">
    <property type="protein sequence ID" value="MCO6024553.1"/>
    <property type="molecule type" value="Genomic_DNA"/>
</dbReference>
<keyword evidence="2" id="KW-0472">Membrane</keyword>
<dbReference type="InterPro" id="IPR036259">
    <property type="entry name" value="MFS_trans_sf"/>
</dbReference>
<dbReference type="InterPro" id="IPR001927">
    <property type="entry name" value="Na/Gal_symport"/>
</dbReference>
<feature type="transmembrane region" description="Helical" evidence="2">
    <location>
        <begin position="50"/>
        <end position="72"/>
    </location>
</feature>
<feature type="transmembrane region" description="Helical" evidence="2">
    <location>
        <begin position="194"/>
        <end position="216"/>
    </location>
</feature>
<feature type="transmembrane region" description="Helical" evidence="2">
    <location>
        <begin position="387"/>
        <end position="408"/>
    </location>
</feature>
<name>A0ABT1BVW8_9BACT</name>
<dbReference type="PANTHER" id="PTHR11328">
    <property type="entry name" value="MAJOR FACILITATOR SUPERFAMILY DOMAIN-CONTAINING PROTEIN"/>
    <property type="match status" value="1"/>
</dbReference>